<evidence type="ECO:0000313" key="8">
    <source>
        <dbReference type="Proteomes" id="UP000676246"/>
    </source>
</evidence>
<dbReference type="InterPro" id="IPR044203">
    <property type="entry name" value="GlbO/GLB3-like"/>
</dbReference>
<keyword evidence="1" id="KW-0813">Transport</keyword>
<sequence>MSTALPIVSAPPANPHYARIGGHEAIVRLVEAFYRAMDTRADAGVIRAMHEPDLARTRQVLVQYLSEWMGGPRDYSAQRGTPMLRRRHQPFDIDAAARDAWMACMRQALAECVPDEALRAEIDAAFWKIADFIRNTEGGGQPRQHPGRPMEVAPHTTPATHASAAATVSSPHRSST</sequence>
<dbReference type="CDD" id="cd14773">
    <property type="entry name" value="TrHb2_PhHbO-like_O"/>
    <property type="match status" value="1"/>
</dbReference>
<dbReference type="AlphaFoldDB" id="A0A940YEE6"/>
<dbReference type="RefSeq" id="WP_210856743.1">
    <property type="nucleotide sequence ID" value="NZ_JAGQDD010000023.1"/>
</dbReference>
<protein>
    <submittedName>
        <fullName evidence="7">Group II truncated hemoglobin</fullName>
    </submittedName>
</protein>
<comment type="similarity">
    <text evidence="5">Belongs to the truncated hemoglobin family. Group II subfamily.</text>
</comment>
<dbReference type="InterPro" id="IPR009050">
    <property type="entry name" value="Globin-like_sf"/>
</dbReference>
<evidence type="ECO:0000256" key="1">
    <source>
        <dbReference type="ARBA" id="ARBA00022448"/>
    </source>
</evidence>
<name>A0A940YEE6_9BURK</name>
<feature type="compositionally biased region" description="Low complexity" evidence="6">
    <location>
        <begin position="142"/>
        <end position="176"/>
    </location>
</feature>
<gene>
    <name evidence="7" type="ORF">KAK03_21425</name>
</gene>
<evidence type="ECO:0000256" key="5">
    <source>
        <dbReference type="ARBA" id="ARBA00034496"/>
    </source>
</evidence>
<organism evidence="7 8">
    <name type="scientific">Ideonella alba</name>
    <dbReference type="NCBI Taxonomy" id="2824118"/>
    <lineage>
        <taxon>Bacteria</taxon>
        <taxon>Pseudomonadati</taxon>
        <taxon>Pseudomonadota</taxon>
        <taxon>Betaproteobacteria</taxon>
        <taxon>Burkholderiales</taxon>
        <taxon>Sphaerotilaceae</taxon>
        <taxon>Ideonella</taxon>
    </lineage>
</organism>
<evidence type="ECO:0000256" key="2">
    <source>
        <dbReference type="ARBA" id="ARBA00022617"/>
    </source>
</evidence>
<dbReference type="GO" id="GO:0020037">
    <property type="term" value="F:heme binding"/>
    <property type="evidence" value="ECO:0007669"/>
    <property type="project" value="InterPro"/>
</dbReference>
<keyword evidence="2" id="KW-0349">Heme</keyword>
<keyword evidence="8" id="KW-1185">Reference proteome</keyword>
<dbReference type="PANTHER" id="PTHR47366:SF1">
    <property type="entry name" value="TWO-ON-TWO HEMOGLOBIN-3"/>
    <property type="match status" value="1"/>
</dbReference>
<dbReference type="GO" id="GO:0019825">
    <property type="term" value="F:oxygen binding"/>
    <property type="evidence" value="ECO:0007669"/>
    <property type="project" value="InterPro"/>
</dbReference>
<feature type="region of interest" description="Disordered" evidence="6">
    <location>
        <begin position="137"/>
        <end position="176"/>
    </location>
</feature>
<comment type="caution">
    <text evidence="7">The sequence shown here is derived from an EMBL/GenBank/DDBJ whole genome shotgun (WGS) entry which is preliminary data.</text>
</comment>
<evidence type="ECO:0000256" key="4">
    <source>
        <dbReference type="ARBA" id="ARBA00023004"/>
    </source>
</evidence>
<dbReference type="GO" id="GO:0046872">
    <property type="term" value="F:metal ion binding"/>
    <property type="evidence" value="ECO:0007669"/>
    <property type="project" value="UniProtKB-KW"/>
</dbReference>
<dbReference type="PANTHER" id="PTHR47366">
    <property type="entry name" value="TWO-ON-TWO HEMOGLOBIN-3"/>
    <property type="match status" value="1"/>
</dbReference>
<dbReference type="Pfam" id="PF01152">
    <property type="entry name" value="Bac_globin"/>
    <property type="match status" value="1"/>
</dbReference>
<reference evidence="7 8" key="1">
    <citation type="submission" date="2021-04" db="EMBL/GenBank/DDBJ databases">
        <title>The genome sequence of Ideonella sp. 3Y2.</title>
        <authorList>
            <person name="Liu Y."/>
        </authorList>
    </citation>
    <scope>NUCLEOTIDE SEQUENCE [LARGE SCALE GENOMIC DNA]</scope>
    <source>
        <strain evidence="7 8">3Y2</strain>
    </source>
</reference>
<evidence type="ECO:0000313" key="7">
    <source>
        <dbReference type="EMBL" id="MBQ0933040.1"/>
    </source>
</evidence>
<dbReference type="SUPFAM" id="SSF46458">
    <property type="entry name" value="Globin-like"/>
    <property type="match status" value="1"/>
</dbReference>
<dbReference type="EMBL" id="JAGQDD010000023">
    <property type="protein sequence ID" value="MBQ0933040.1"/>
    <property type="molecule type" value="Genomic_DNA"/>
</dbReference>
<keyword evidence="3" id="KW-0479">Metal-binding</keyword>
<dbReference type="Proteomes" id="UP000676246">
    <property type="component" value="Unassembled WGS sequence"/>
</dbReference>
<dbReference type="InterPro" id="IPR012292">
    <property type="entry name" value="Globin/Proto"/>
</dbReference>
<proteinExistence type="inferred from homology"/>
<dbReference type="InterPro" id="IPR001486">
    <property type="entry name" value="Hemoglobin_trunc"/>
</dbReference>
<evidence type="ECO:0000256" key="3">
    <source>
        <dbReference type="ARBA" id="ARBA00022723"/>
    </source>
</evidence>
<dbReference type="GO" id="GO:0005344">
    <property type="term" value="F:oxygen carrier activity"/>
    <property type="evidence" value="ECO:0007669"/>
    <property type="project" value="InterPro"/>
</dbReference>
<dbReference type="Gene3D" id="1.10.490.10">
    <property type="entry name" value="Globins"/>
    <property type="match status" value="1"/>
</dbReference>
<accession>A0A940YEE6</accession>
<evidence type="ECO:0000256" key="6">
    <source>
        <dbReference type="SAM" id="MobiDB-lite"/>
    </source>
</evidence>
<keyword evidence="4" id="KW-0408">Iron</keyword>